<dbReference type="GO" id="GO:0031119">
    <property type="term" value="P:tRNA pseudouridine synthesis"/>
    <property type="evidence" value="ECO:0007669"/>
    <property type="project" value="UniProtKB-UniRule"/>
</dbReference>
<evidence type="ECO:0000256" key="3">
    <source>
        <dbReference type="ARBA" id="ARBA00023235"/>
    </source>
</evidence>
<comment type="subunit">
    <text evidence="4">Homodimer.</text>
</comment>
<dbReference type="InterPro" id="IPR001406">
    <property type="entry name" value="PsdUridine_synth_TruA"/>
</dbReference>
<comment type="catalytic activity">
    <reaction evidence="4 7">
        <text>uridine(38/39/40) in tRNA = pseudouridine(38/39/40) in tRNA</text>
        <dbReference type="Rhea" id="RHEA:22376"/>
        <dbReference type="Rhea" id="RHEA-COMP:10085"/>
        <dbReference type="Rhea" id="RHEA-COMP:10087"/>
        <dbReference type="ChEBI" id="CHEBI:65314"/>
        <dbReference type="ChEBI" id="CHEBI:65315"/>
        <dbReference type="EC" id="5.4.99.12"/>
    </reaction>
</comment>
<dbReference type="EC" id="5.4.99.12" evidence="4"/>
<comment type="similarity">
    <text evidence="1 4 7">Belongs to the tRNA pseudouridine synthase TruA family.</text>
</comment>
<proteinExistence type="inferred from homology"/>
<dbReference type="CDD" id="cd02570">
    <property type="entry name" value="PseudoU_synth_EcTruA"/>
    <property type="match status" value="1"/>
</dbReference>
<dbReference type="FunFam" id="3.30.70.580:FF:000001">
    <property type="entry name" value="tRNA pseudouridine synthase A"/>
    <property type="match status" value="1"/>
</dbReference>
<evidence type="ECO:0000256" key="6">
    <source>
        <dbReference type="PIRSR" id="PIRSR001430-2"/>
    </source>
</evidence>
<dbReference type="EMBL" id="CP015208">
    <property type="protein sequence ID" value="AOY56464.1"/>
    <property type="molecule type" value="Genomic_DNA"/>
</dbReference>
<evidence type="ECO:0000256" key="7">
    <source>
        <dbReference type="RuleBase" id="RU003792"/>
    </source>
</evidence>
<feature type="binding site" evidence="4 6">
    <location>
        <position position="122"/>
    </location>
    <ligand>
        <name>substrate</name>
    </ligand>
</feature>
<dbReference type="GO" id="GO:0003723">
    <property type="term" value="F:RNA binding"/>
    <property type="evidence" value="ECO:0007669"/>
    <property type="project" value="InterPro"/>
</dbReference>
<evidence type="ECO:0000256" key="4">
    <source>
        <dbReference type="HAMAP-Rule" id="MF_00171"/>
    </source>
</evidence>
<evidence type="ECO:0000256" key="2">
    <source>
        <dbReference type="ARBA" id="ARBA00022694"/>
    </source>
</evidence>
<dbReference type="InterPro" id="IPR020103">
    <property type="entry name" value="PsdUridine_synth_cat_dom_sf"/>
</dbReference>
<dbReference type="InterPro" id="IPR020095">
    <property type="entry name" value="PsdUridine_synth_TruA_C"/>
</dbReference>
<dbReference type="Pfam" id="PF01416">
    <property type="entry name" value="PseudoU_synth_1"/>
    <property type="match status" value="1"/>
</dbReference>
<reference evidence="9 10" key="1">
    <citation type="journal article" date="2016" name="Biochim. Biophys. Acta">
        <title>Photochemical characterization of actinorhodopsin and its functional existence in the natural host.</title>
        <authorList>
            <person name="Nakamura S."/>
            <person name="Kikukawa T."/>
            <person name="Tamogami J."/>
            <person name="Kamiya M."/>
            <person name="Aizawa T."/>
            <person name="Hahn M.W."/>
            <person name="Ihara K."/>
            <person name="Kamo N."/>
            <person name="Demura M."/>
        </authorList>
    </citation>
    <scope>NUCLEOTIDE SEQUENCE [LARGE SCALE GENOMIC DNA]</scope>
    <source>
        <strain evidence="9 10">MWH-Dar1</strain>
    </source>
</reference>
<dbReference type="STRING" id="535712.A4Z71_05815"/>
<dbReference type="PANTHER" id="PTHR11142">
    <property type="entry name" value="PSEUDOURIDYLATE SYNTHASE"/>
    <property type="match status" value="1"/>
</dbReference>
<dbReference type="OrthoDB" id="9811823at2"/>
<organism evidence="9 10">
    <name type="scientific">Candidatus Rhodoluna planktonica</name>
    <dbReference type="NCBI Taxonomy" id="535712"/>
    <lineage>
        <taxon>Bacteria</taxon>
        <taxon>Bacillati</taxon>
        <taxon>Actinomycetota</taxon>
        <taxon>Actinomycetes</taxon>
        <taxon>Micrococcales</taxon>
        <taxon>Microbacteriaceae</taxon>
        <taxon>Luna cluster</taxon>
        <taxon>Luna-1 subcluster</taxon>
        <taxon>Rhodoluna</taxon>
    </lineage>
</organism>
<evidence type="ECO:0000313" key="9">
    <source>
        <dbReference type="EMBL" id="AOY56464.1"/>
    </source>
</evidence>
<dbReference type="AlphaFoldDB" id="A0A1D9E083"/>
<keyword evidence="3 4" id="KW-0413">Isomerase</keyword>
<dbReference type="Gene3D" id="3.30.70.580">
    <property type="entry name" value="Pseudouridine synthase I, catalytic domain, N-terminal subdomain"/>
    <property type="match status" value="1"/>
</dbReference>
<accession>A0A1D9E083</accession>
<dbReference type="Proteomes" id="UP000243784">
    <property type="component" value="Chromosome"/>
</dbReference>
<comment type="function">
    <text evidence="4">Formation of pseudouridine at positions 38, 39 and 40 in the anticodon stem and loop of transfer RNAs.</text>
</comment>
<name>A0A1D9E083_9MICO</name>
<feature type="active site" description="Nucleophile" evidence="4 5">
    <location>
        <position position="59"/>
    </location>
</feature>
<evidence type="ECO:0000313" key="10">
    <source>
        <dbReference type="Proteomes" id="UP000243784"/>
    </source>
</evidence>
<dbReference type="Gene3D" id="3.30.70.660">
    <property type="entry name" value="Pseudouridine synthase I, catalytic domain, C-terminal subdomain"/>
    <property type="match status" value="1"/>
</dbReference>
<evidence type="ECO:0000259" key="8">
    <source>
        <dbReference type="Pfam" id="PF01416"/>
    </source>
</evidence>
<dbReference type="NCBIfam" id="TIGR00071">
    <property type="entry name" value="hisT_truA"/>
    <property type="match status" value="1"/>
</dbReference>
<sequence>MADGLFRFKLRLSYDGTDFSGWAKQPNLRTVAGELIKALSILFGDDATDFGLRVAGRTDAGVHALNQVAHVDLSAEQLKRLGRDSRWLGRLNSLLPNDIHVDEIAAAAPGFDARFSATFRSYRFRIADGASQKNPLQSRYTLWLPKPLDLPTMQQAAEKLYGLHDFASFCKPREGSTTIRELREISVTRNNHDGDVIEIFLTADAFCHNMVRSIVGALIAVGEGRASAADIESKLKAASRVGSYKVVAPHGLTLIEIGYPTDDLLAAQAEKARSVRTLEEY</sequence>
<dbReference type="InterPro" id="IPR020097">
    <property type="entry name" value="PsdUridine_synth_TruA_a/b_dom"/>
</dbReference>
<feature type="domain" description="Pseudouridine synthase I TruA alpha/beta" evidence="8">
    <location>
        <begin position="156"/>
        <end position="260"/>
    </location>
</feature>
<evidence type="ECO:0000256" key="5">
    <source>
        <dbReference type="PIRSR" id="PIRSR001430-1"/>
    </source>
</evidence>
<evidence type="ECO:0000256" key="1">
    <source>
        <dbReference type="ARBA" id="ARBA00009375"/>
    </source>
</evidence>
<dbReference type="InterPro" id="IPR020094">
    <property type="entry name" value="TruA/RsuA/RluB/E/F_N"/>
</dbReference>
<gene>
    <name evidence="4" type="primary">truA</name>
    <name evidence="9" type="ORF">A4Z71_05815</name>
</gene>
<dbReference type="PANTHER" id="PTHR11142:SF0">
    <property type="entry name" value="TRNA PSEUDOURIDINE SYNTHASE-LIKE 1"/>
    <property type="match status" value="1"/>
</dbReference>
<keyword evidence="10" id="KW-1185">Reference proteome</keyword>
<dbReference type="PIRSF" id="PIRSF001430">
    <property type="entry name" value="tRNA_psdUrid_synth"/>
    <property type="match status" value="1"/>
</dbReference>
<protein>
    <recommendedName>
        <fullName evidence="4">tRNA pseudouridine synthase A</fullName>
        <ecNumber evidence="4">5.4.99.12</ecNumber>
    </recommendedName>
    <alternativeName>
        <fullName evidence="4">tRNA pseudouridine(38-40) synthase</fullName>
    </alternativeName>
    <alternativeName>
        <fullName evidence="4">tRNA pseudouridylate synthase I</fullName>
    </alternativeName>
    <alternativeName>
        <fullName evidence="4">tRNA-uridine isomerase I</fullName>
    </alternativeName>
</protein>
<dbReference type="HAMAP" id="MF_00171">
    <property type="entry name" value="TruA"/>
    <property type="match status" value="1"/>
</dbReference>
<keyword evidence="2 4" id="KW-0819">tRNA processing</keyword>
<dbReference type="SUPFAM" id="SSF55120">
    <property type="entry name" value="Pseudouridine synthase"/>
    <property type="match status" value="1"/>
</dbReference>
<dbReference type="KEGG" id="rpla:A4Z71_05815"/>
<comment type="caution">
    <text evidence="4">Lacks conserved residue(s) required for the propagation of feature annotation.</text>
</comment>
<dbReference type="GO" id="GO:0160147">
    <property type="term" value="F:tRNA pseudouridine(38-40) synthase activity"/>
    <property type="evidence" value="ECO:0007669"/>
    <property type="project" value="UniProtKB-EC"/>
</dbReference>